<dbReference type="SMART" id="SM00066">
    <property type="entry name" value="GAL4"/>
    <property type="match status" value="1"/>
</dbReference>
<dbReference type="STRING" id="1328760.A0A165JKG7"/>
<dbReference type="GeneID" id="28894028"/>
<dbReference type="InterPro" id="IPR001138">
    <property type="entry name" value="Zn2Cys6_DnaBD"/>
</dbReference>
<dbReference type="GO" id="GO:0000981">
    <property type="term" value="F:DNA-binding transcription factor activity, RNA polymerase II-specific"/>
    <property type="evidence" value="ECO:0007669"/>
    <property type="project" value="InterPro"/>
</dbReference>
<dbReference type="CDD" id="cd00067">
    <property type="entry name" value="GAL4"/>
    <property type="match status" value="1"/>
</dbReference>
<dbReference type="GO" id="GO:0005634">
    <property type="term" value="C:nucleus"/>
    <property type="evidence" value="ECO:0007669"/>
    <property type="project" value="UniProtKB-SubCell"/>
</dbReference>
<dbReference type="GO" id="GO:0003677">
    <property type="term" value="F:DNA binding"/>
    <property type="evidence" value="ECO:0007669"/>
    <property type="project" value="InterPro"/>
</dbReference>
<dbReference type="RefSeq" id="XP_018191904.1">
    <property type="nucleotide sequence ID" value="XM_018328891.1"/>
</dbReference>
<dbReference type="AlphaFoldDB" id="A0A165JKG7"/>
<dbReference type="GO" id="GO:0006351">
    <property type="term" value="P:DNA-templated transcription"/>
    <property type="evidence" value="ECO:0007669"/>
    <property type="project" value="InterPro"/>
</dbReference>
<evidence type="ECO:0000313" key="7">
    <source>
        <dbReference type="Proteomes" id="UP000076632"/>
    </source>
</evidence>
<evidence type="ECO:0000313" key="6">
    <source>
        <dbReference type="EMBL" id="KZF26349.1"/>
    </source>
</evidence>
<dbReference type="PROSITE" id="PS50048">
    <property type="entry name" value="ZN2_CY6_FUNGAL_2"/>
    <property type="match status" value="1"/>
</dbReference>
<dbReference type="Pfam" id="PF04082">
    <property type="entry name" value="Fungal_trans"/>
    <property type="match status" value="1"/>
</dbReference>
<keyword evidence="7" id="KW-1185">Reference proteome</keyword>
<dbReference type="InParanoid" id="A0A165JKG7"/>
<evidence type="ECO:0000256" key="1">
    <source>
        <dbReference type="ARBA" id="ARBA00004123"/>
    </source>
</evidence>
<organism evidence="6 7">
    <name type="scientific">Xylona heveae (strain CBS 132557 / TC161)</name>
    <dbReference type="NCBI Taxonomy" id="1328760"/>
    <lineage>
        <taxon>Eukaryota</taxon>
        <taxon>Fungi</taxon>
        <taxon>Dikarya</taxon>
        <taxon>Ascomycota</taxon>
        <taxon>Pezizomycotina</taxon>
        <taxon>Xylonomycetes</taxon>
        <taxon>Xylonales</taxon>
        <taxon>Xylonaceae</taxon>
        <taxon>Xylona</taxon>
    </lineage>
</organism>
<evidence type="ECO:0000256" key="3">
    <source>
        <dbReference type="ARBA" id="ARBA00023242"/>
    </source>
</evidence>
<evidence type="ECO:0000256" key="4">
    <source>
        <dbReference type="SAM" id="MobiDB-lite"/>
    </source>
</evidence>
<proteinExistence type="predicted"/>
<keyword evidence="3" id="KW-0539">Nucleus</keyword>
<sequence length="764" mass="85579">MSSAEPLVSPTPSTPGVAVVKNPKNHSCVLCQQRKVKCDRKDPCSACRKAQVECVFRPPAPPRRRKRRSPEATLLARLKRYEEMLRSYGVKLDGSDGEGGEFGPEGNEMDTEASEVDYRKTSGISGMRIKDSASPAMEPGRLISERGMSRYLDNNLWTSLSDEVSFPWTLLLLSDEARSDSAIKLRNPKEILHASSEDERTESATQHGNDALYQGSGLLFGFGPITTNLSALHPQTVHIFRLWQTFLDNINPLTKIIHAPTVQSAILDASGHIENIPTSTEALMFAIYSCAVLSMTNAECEALIGEQRSILLERFQYATQQALVAAGLLKSSDLVVLQAFVLFIISVRSSFDPRTLWVLTGVAVRISQRIGLHRDGVTLQLPMFEVEMRRRLWWQLVLLDGRSAEMSGSGSSVLSHLWDTKPPLNVNDSDLNPDMRELPVEHTGITEMVFCQLRYEVGEFLRRCPPGKGFDGGWQKLSTNDVSLAEKDKELDDLERNLDQKYLRFCEPLIPLHYMSSTMMSTALSKMRLVAHHPRQYMDGGASLPQEERDMLFRNALQVIESDNLVMSTKSLQRYRWHVQMNFQLDVLVYLLSELRRRTTGVLVERAWNEVNDMFQNHPEYIQSTKNALHVAVGNLTLKAWEALEAEFTRQNQPPPNPPPPFISVLRYQRGHSQTSSASPTNQKSPLKTSSEYSSTPADDPIITTPTSGNPAGIPVDLAAGIEAPLLTGSLPMDLSPMDWTYWDDLLQGCQLQSFEGNIQQEYG</sequence>
<dbReference type="InterPro" id="IPR050613">
    <property type="entry name" value="Sec_Metabolite_Reg"/>
</dbReference>
<protein>
    <recommendedName>
        <fullName evidence="5">Zn(2)-C6 fungal-type domain-containing protein</fullName>
    </recommendedName>
</protein>
<dbReference type="OrthoDB" id="2269373at2759"/>
<gene>
    <name evidence="6" type="ORF">L228DRAFT_10495</name>
</gene>
<dbReference type="EMBL" id="KV407454">
    <property type="protein sequence ID" value="KZF26349.1"/>
    <property type="molecule type" value="Genomic_DNA"/>
</dbReference>
<name>A0A165JKG7_XYLHT</name>
<dbReference type="GO" id="GO:0008270">
    <property type="term" value="F:zinc ion binding"/>
    <property type="evidence" value="ECO:0007669"/>
    <property type="project" value="InterPro"/>
</dbReference>
<feature type="domain" description="Zn(2)-C6 fungal-type" evidence="5">
    <location>
        <begin position="27"/>
        <end position="56"/>
    </location>
</feature>
<dbReference type="SMART" id="SM00906">
    <property type="entry name" value="Fungal_trans"/>
    <property type="match status" value="1"/>
</dbReference>
<feature type="compositionally biased region" description="Polar residues" evidence="4">
    <location>
        <begin position="673"/>
        <end position="695"/>
    </location>
</feature>
<evidence type="ECO:0000259" key="5">
    <source>
        <dbReference type="PROSITE" id="PS50048"/>
    </source>
</evidence>
<reference evidence="6 7" key="1">
    <citation type="journal article" date="2016" name="Fungal Biol.">
        <title>The genome of Xylona heveae provides a window into fungal endophytism.</title>
        <authorList>
            <person name="Gazis R."/>
            <person name="Kuo A."/>
            <person name="Riley R."/>
            <person name="LaButti K."/>
            <person name="Lipzen A."/>
            <person name="Lin J."/>
            <person name="Amirebrahimi M."/>
            <person name="Hesse C.N."/>
            <person name="Spatafora J.W."/>
            <person name="Henrissat B."/>
            <person name="Hainaut M."/>
            <person name="Grigoriev I.V."/>
            <person name="Hibbett D.S."/>
        </authorList>
    </citation>
    <scope>NUCLEOTIDE SEQUENCE [LARGE SCALE GENOMIC DNA]</scope>
    <source>
        <strain evidence="6 7">TC161</strain>
    </source>
</reference>
<dbReference type="SUPFAM" id="SSF57701">
    <property type="entry name" value="Zn2/Cys6 DNA-binding domain"/>
    <property type="match status" value="1"/>
</dbReference>
<dbReference type="FunCoup" id="A0A165JKG7">
    <property type="interactions" value="1202"/>
</dbReference>
<keyword evidence="2" id="KW-0479">Metal-binding</keyword>
<dbReference type="CDD" id="cd12148">
    <property type="entry name" value="fungal_TF_MHR"/>
    <property type="match status" value="1"/>
</dbReference>
<feature type="region of interest" description="Disordered" evidence="4">
    <location>
        <begin position="95"/>
        <end position="114"/>
    </location>
</feature>
<feature type="region of interest" description="Disordered" evidence="4">
    <location>
        <begin position="673"/>
        <end position="709"/>
    </location>
</feature>
<accession>A0A165JKG7</accession>
<dbReference type="Pfam" id="PF00172">
    <property type="entry name" value="Zn_clus"/>
    <property type="match status" value="1"/>
</dbReference>
<feature type="compositionally biased region" description="Low complexity" evidence="4">
    <location>
        <begin position="696"/>
        <end position="707"/>
    </location>
</feature>
<dbReference type="PANTHER" id="PTHR31001:SF85">
    <property type="entry name" value="ZN(II)2CYS6 TRANSCRIPTION FACTOR (EUROFUNG)"/>
    <property type="match status" value="1"/>
</dbReference>
<dbReference type="Gene3D" id="4.10.240.10">
    <property type="entry name" value="Zn(2)-C6 fungal-type DNA-binding domain"/>
    <property type="match status" value="1"/>
</dbReference>
<comment type="subcellular location">
    <subcellularLocation>
        <location evidence="1">Nucleus</location>
    </subcellularLocation>
</comment>
<dbReference type="Proteomes" id="UP000076632">
    <property type="component" value="Unassembled WGS sequence"/>
</dbReference>
<dbReference type="InterPro" id="IPR007219">
    <property type="entry name" value="XnlR_reg_dom"/>
</dbReference>
<evidence type="ECO:0000256" key="2">
    <source>
        <dbReference type="ARBA" id="ARBA00022723"/>
    </source>
</evidence>
<dbReference type="PANTHER" id="PTHR31001">
    <property type="entry name" value="UNCHARACTERIZED TRANSCRIPTIONAL REGULATORY PROTEIN"/>
    <property type="match status" value="1"/>
</dbReference>
<dbReference type="InterPro" id="IPR036864">
    <property type="entry name" value="Zn2-C6_fun-type_DNA-bd_sf"/>
</dbReference>
<dbReference type="OMA" id="PIFEVEM"/>